<evidence type="ECO:0000256" key="6">
    <source>
        <dbReference type="SAM" id="MobiDB-lite"/>
    </source>
</evidence>
<comment type="caution">
    <text evidence="5">Lacks conserved residue(s) required for the propagation of feature annotation.</text>
</comment>
<keyword evidence="2" id="KW-0732">Signal</keyword>
<feature type="compositionally biased region" description="Pro residues" evidence="6">
    <location>
        <begin position="15"/>
        <end position="24"/>
    </location>
</feature>
<organism evidence="9 10">
    <name type="scientific">Lymnaea stagnalis</name>
    <name type="common">Great pond snail</name>
    <name type="synonym">Helix stagnalis</name>
    <dbReference type="NCBI Taxonomy" id="6523"/>
    <lineage>
        <taxon>Eukaryota</taxon>
        <taxon>Metazoa</taxon>
        <taxon>Spiralia</taxon>
        <taxon>Lophotrochozoa</taxon>
        <taxon>Mollusca</taxon>
        <taxon>Gastropoda</taxon>
        <taxon>Heterobranchia</taxon>
        <taxon>Euthyneura</taxon>
        <taxon>Panpulmonata</taxon>
        <taxon>Hygrophila</taxon>
        <taxon>Lymnaeoidea</taxon>
        <taxon>Lymnaeidae</taxon>
        <taxon>Lymnaea</taxon>
    </lineage>
</organism>
<feature type="compositionally biased region" description="Pro residues" evidence="6">
    <location>
        <begin position="33"/>
        <end position="42"/>
    </location>
</feature>
<accession>A0AAV2HJC0</accession>
<dbReference type="InterPro" id="IPR000742">
    <property type="entry name" value="EGF"/>
</dbReference>
<dbReference type="SMART" id="SM00179">
    <property type="entry name" value="EGF_CA"/>
    <property type="match status" value="2"/>
</dbReference>
<dbReference type="PROSITE" id="PS50092">
    <property type="entry name" value="TSP1"/>
    <property type="match status" value="1"/>
</dbReference>
<dbReference type="SUPFAM" id="SSF82895">
    <property type="entry name" value="TSP-1 type 1 repeat"/>
    <property type="match status" value="1"/>
</dbReference>
<feature type="non-terminal residue" evidence="9">
    <location>
        <position position="1"/>
    </location>
</feature>
<proteinExistence type="predicted"/>
<dbReference type="PROSITE" id="PS01186">
    <property type="entry name" value="EGF_2"/>
    <property type="match status" value="1"/>
</dbReference>
<keyword evidence="10" id="KW-1185">Reference proteome</keyword>
<dbReference type="PROSITE" id="PS01187">
    <property type="entry name" value="EGF_CA"/>
    <property type="match status" value="1"/>
</dbReference>
<dbReference type="InterPro" id="IPR018097">
    <property type="entry name" value="EGF_Ca-bd_CS"/>
</dbReference>
<feature type="region of interest" description="Disordered" evidence="6">
    <location>
        <begin position="533"/>
        <end position="565"/>
    </location>
</feature>
<sequence length="830" mass="88856">SPPENPSEPEIPTLPGNPSPPENPSEPEIPTLPGNPSPPENPSEPEIPTLPGNPSPPENPSEPENPIFPDDNNTPAPVFTIAPVTDETLPPIPIESIPPVRDFTPPVIPSEVPEIPEIDATTVAPVIPDEEPVIPIDPEEDACNDQAIVTCATLNLICGVPLIECRKSVCSGRLSICTYLATENFDSCKERFESESPELKELVRVNNCDQICGPNMQFLYTPRSKQPTCSDPVLSTSLSESSDSDYGFACVCDGGFVLSQTDCVRESDCGCVMPNGAYQPPGKQWRSVDCSKLLTCRGNNKVDSQEAPCGQNTECLIGERGPACQCREGLYGNPDMPDGCKPGEVSEDGSKTCYSYALDNGQNDTRCDCNMGYVSNCDDCEDIDECKEGLHECDLSIQKCINVPGGYQCSCGEGFYYKRGQCVDINECTKDSKICGENSQCQNTEGSYECVCCAGYLWNPALKFCEREPIGFPTLPPNASCCATCNDPLCEESSIVPTRYCLTEDGERSQFPNFKRLYQELCINNQPLDKDKITQGNCPVNAPPPSDGTGAPSQPSVPNTCDDSSLCASLPPPPPALAQGNSPVCGPSVSPTPKTYPSYCDMLTDVCKSSGGPTSLPTDSPIKATPGACSPGNGPPLPVVPPAQPIFTPWSPYSQCFFQDELRNCGEGTQVRNRQVVPYDDLRVVRPVEPYETTEKRPCFEPCINVITGLPEGNCPAPSVCTARDPVCGSIGGGAAKEYDSECVLNVAACEAAKVPHKLYSGSCDPEDGTAQQRYCEEAGPVPVTVKYDIEKDGNHYVGEPVTIGSCGDLLCGGEAGTCCRATAFEQIQV</sequence>
<dbReference type="Gene3D" id="3.30.60.30">
    <property type="match status" value="1"/>
</dbReference>
<dbReference type="PANTHER" id="PTHR24039">
    <property type="entry name" value="FIBRILLIN-RELATED"/>
    <property type="match status" value="1"/>
</dbReference>
<dbReference type="PROSITE" id="PS00010">
    <property type="entry name" value="ASX_HYDROXYL"/>
    <property type="match status" value="2"/>
</dbReference>
<dbReference type="SUPFAM" id="SSF57567">
    <property type="entry name" value="Serine protease inhibitors"/>
    <property type="match status" value="1"/>
</dbReference>
<keyword evidence="4" id="KW-1015">Disulfide bond</keyword>
<feature type="compositionally biased region" description="Pro residues" evidence="6">
    <location>
        <begin position="51"/>
        <end position="60"/>
    </location>
</feature>
<feature type="domain" description="Kazal-like" evidence="8">
    <location>
        <begin position="693"/>
        <end position="766"/>
    </location>
</feature>
<feature type="domain" description="EGF-like" evidence="7">
    <location>
        <begin position="382"/>
        <end position="421"/>
    </location>
</feature>
<dbReference type="Gene3D" id="2.90.20.10">
    <property type="entry name" value="Plasmodium vivax P25 domain"/>
    <property type="match status" value="1"/>
</dbReference>
<evidence type="ECO:0000256" key="5">
    <source>
        <dbReference type="PROSITE-ProRule" id="PRU00076"/>
    </source>
</evidence>
<dbReference type="GO" id="GO:0005509">
    <property type="term" value="F:calcium ion binding"/>
    <property type="evidence" value="ECO:0007669"/>
    <property type="project" value="InterPro"/>
</dbReference>
<keyword evidence="3" id="KW-0677">Repeat</keyword>
<feature type="region of interest" description="Disordered" evidence="6">
    <location>
        <begin position="610"/>
        <end position="635"/>
    </location>
</feature>
<feature type="compositionally biased region" description="Polar residues" evidence="6">
    <location>
        <begin position="551"/>
        <end position="563"/>
    </location>
</feature>
<feature type="domain" description="EGF-like" evidence="7">
    <location>
        <begin position="424"/>
        <end position="466"/>
    </location>
</feature>
<dbReference type="InterPro" id="IPR002350">
    <property type="entry name" value="Kazal_dom"/>
</dbReference>
<dbReference type="CDD" id="cd00104">
    <property type="entry name" value="KAZAL_FS"/>
    <property type="match status" value="1"/>
</dbReference>
<evidence type="ECO:0000259" key="7">
    <source>
        <dbReference type="PROSITE" id="PS50026"/>
    </source>
</evidence>
<evidence type="ECO:0000256" key="2">
    <source>
        <dbReference type="ARBA" id="ARBA00022729"/>
    </source>
</evidence>
<evidence type="ECO:0000259" key="8">
    <source>
        <dbReference type="PROSITE" id="PS51465"/>
    </source>
</evidence>
<dbReference type="PROSITE" id="PS50026">
    <property type="entry name" value="EGF_3"/>
    <property type="match status" value="2"/>
</dbReference>
<name>A0AAV2HJC0_LYMST</name>
<dbReference type="FunFam" id="2.10.25.10:FF:000038">
    <property type="entry name" value="Fibrillin 2"/>
    <property type="match status" value="2"/>
</dbReference>
<dbReference type="Pfam" id="PF07645">
    <property type="entry name" value="EGF_CA"/>
    <property type="match status" value="2"/>
</dbReference>
<dbReference type="SMART" id="SM00280">
    <property type="entry name" value="KAZAL"/>
    <property type="match status" value="1"/>
</dbReference>
<evidence type="ECO:0000256" key="1">
    <source>
        <dbReference type="ARBA" id="ARBA00022536"/>
    </source>
</evidence>
<evidence type="ECO:0000256" key="4">
    <source>
        <dbReference type="ARBA" id="ARBA00023157"/>
    </source>
</evidence>
<dbReference type="InterPro" id="IPR036084">
    <property type="entry name" value="Ser_inhib-like_sf"/>
</dbReference>
<dbReference type="InterPro" id="IPR036383">
    <property type="entry name" value="TSP1_rpt_sf"/>
</dbReference>
<feature type="non-terminal residue" evidence="9">
    <location>
        <position position="830"/>
    </location>
</feature>
<keyword evidence="1 5" id="KW-0245">EGF-like domain</keyword>
<evidence type="ECO:0000313" key="9">
    <source>
        <dbReference type="EMBL" id="CAL1532132.1"/>
    </source>
</evidence>
<dbReference type="InterPro" id="IPR000152">
    <property type="entry name" value="EGF-type_Asp/Asn_hydroxyl_site"/>
</dbReference>
<dbReference type="InterPro" id="IPR000884">
    <property type="entry name" value="TSP1_rpt"/>
</dbReference>
<dbReference type="SMART" id="SM00181">
    <property type="entry name" value="EGF"/>
    <property type="match status" value="4"/>
</dbReference>
<comment type="caution">
    <text evidence="9">The sequence shown here is derived from an EMBL/GenBank/DDBJ whole genome shotgun (WGS) entry which is preliminary data.</text>
</comment>
<dbReference type="InterPro" id="IPR049883">
    <property type="entry name" value="NOTCH1_EGF-like"/>
</dbReference>
<gene>
    <name evidence="9" type="ORF">GSLYS_00006211001</name>
</gene>
<reference evidence="9 10" key="1">
    <citation type="submission" date="2024-04" db="EMBL/GenBank/DDBJ databases">
        <authorList>
            <consortium name="Genoscope - CEA"/>
            <person name="William W."/>
        </authorList>
    </citation>
    <scope>NUCLEOTIDE SEQUENCE [LARGE SCALE GENOMIC DNA]</scope>
</reference>
<dbReference type="InterPro" id="IPR036058">
    <property type="entry name" value="Kazal_dom_sf"/>
</dbReference>
<dbReference type="PROSITE" id="PS51465">
    <property type="entry name" value="KAZAL_2"/>
    <property type="match status" value="1"/>
</dbReference>
<dbReference type="EMBL" id="CAXITT010000107">
    <property type="protein sequence ID" value="CAL1532132.1"/>
    <property type="molecule type" value="Genomic_DNA"/>
</dbReference>
<evidence type="ECO:0000256" key="3">
    <source>
        <dbReference type="ARBA" id="ARBA00022737"/>
    </source>
</evidence>
<dbReference type="PANTHER" id="PTHR24039:SF52">
    <property type="entry name" value="EGF-LIKE DOMAIN-CONTAINING PROTEIN"/>
    <property type="match status" value="1"/>
</dbReference>
<feature type="region of interest" description="Disordered" evidence="6">
    <location>
        <begin position="1"/>
        <end position="79"/>
    </location>
</feature>
<protein>
    <submittedName>
        <fullName evidence="9">Uncharacterized protein</fullName>
    </submittedName>
</protein>
<dbReference type="SUPFAM" id="SSF100895">
    <property type="entry name" value="Kazal-type serine protease inhibitors"/>
    <property type="match status" value="1"/>
</dbReference>
<dbReference type="AlphaFoldDB" id="A0AAV2HJC0"/>
<dbReference type="Proteomes" id="UP001497497">
    <property type="component" value="Unassembled WGS sequence"/>
</dbReference>
<dbReference type="Gene3D" id="2.10.25.10">
    <property type="entry name" value="Laminin"/>
    <property type="match status" value="1"/>
</dbReference>
<dbReference type="SUPFAM" id="SSF57196">
    <property type="entry name" value="EGF/Laminin"/>
    <property type="match status" value="2"/>
</dbReference>
<dbReference type="CDD" id="cd00054">
    <property type="entry name" value="EGF_CA"/>
    <property type="match status" value="2"/>
</dbReference>
<dbReference type="InterPro" id="IPR001881">
    <property type="entry name" value="EGF-like_Ca-bd_dom"/>
</dbReference>
<evidence type="ECO:0000313" key="10">
    <source>
        <dbReference type="Proteomes" id="UP001497497"/>
    </source>
</evidence>